<dbReference type="PROSITE" id="PS50297">
    <property type="entry name" value="ANK_REP_REGION"/>
    <property type="match status" value="4"/>
</dbReference>
<dbReference type="SUPFAM" id="SSF52540">
    <property type="entry name" value="P-loop containing nucleoside triphosphate hydrolases"/>
    <property type="match status" value="1"/>
</dbReference>
<gene>
    <name evidence="6" type="ORF">P171DRAFT_206605</name>
</gene>
<feature type="domain" description="GPI inositol-deacylase winged helix" evidence="4">
    <location>
        <begin position="336"/>
        <end position="402"/>
    </location>
</feature>
<proteinExistence type="predicted"/>
<evidence type="ECO:0000259" key="5">
    <source>
        <dbReference type="Pfam" id="PF24883"/>
    </source>
</evidence>
<dbReference type="Proteomes" id="UP000799764">
    <property type="component" value="Unassembled WGS sequence"/>
</dbReference>
<evidence type="ECO:0000256" key="1">
    <source>
        <dbReference type="ARBA" id="ARBA00022737"/>
    </source>
</evidence>
<evidence type="ECO:0000259" key="4">
    <source>
        <dbReference type="Pfam" id="PF22939"/>
    </source>
</evidence>
<dbReference type="Pfam" id="PF12796">
    <property type="entry name" value="Ank_2"/>
    <property type="match status" value="2"/>
</dbReference>
<protein>
    <submittedName>
        <fullName evidence="6">Ankyrin</fullName>
    </submittedName>
</protein>
<feature type="domain" description="Nephrocystin 3-like N-terminal" evidence="5">
    <location>
        <begin position="62"/>
        <end position="220"/>
    </location>
</feature>
<dbReference type="SUPFAM" id="SSF48403">
    <property type="entry name" value="Ankyrin repeat"/>
    <property type="match status" value="3"/>
</dbReference>
<feature type="repeat" description="ANK" evidence="3">
    <location>
        <begin position="1230"/>
        <end position="1262"/>
    </location>
</feature>
<keyword evidence="2 3" id="KW-0040">ANK repeat</keyword>
<dbReference type="Gene3D" id="3.40.50.300">
    <property type="entry name" value="P-loop containing nucleotide triphosphate hydrolases"/>
    <property type="match status" value="1"/>
</dbReference>
<dbReference type="InterPro" id="IPR056884">
    <property type="entry name" value="NPHP3-like_N"/>
</dbReference>
<dbReference type="OrthoDB" id="21416at2759"/>
<feature type="repeat" description="ANK" evidence="3">
    <location>
        <begin position="917"/>
        <end position="955"/>
    </location>
</feature>
<evidence type="ECO:0000256" key="3">
    <source>
        <dbReference type="PROSITE-ProRule" id="PRU00023"/>
    </source>
</evidence>
<dbReference type="EMBL" id="MU001495">
    <property type="protein sequence ID" value="KAF2448129.1"/>
    <property type="molecule type" value="Genomic_DNA"/>
</dbReference>
<organism evidence="6 7">
    <name type="scientific">Karstenula rhodostoma CBS 690.94</name>
    <dbReference type="NCBI Taxonomy" id="1392251"/>
    <lineage>
        <taxon>Eukaryota</taxon>
        <taxon>Fungi</taxon>
        <taxon>Dikarya</taxon>
        <taxon>Ascomycota</taxon>
        <taxon>Pezizomycotina</taxon>
        <taxon>Dothideomycetes</taxon>
        <taxon>Pleosporomycetidae</taxon>
        <taxon>Pleosporales</taxon>
        <taxon>Massarineae</taxon>
        <taxon>Didymosphaeriaceae</taxon>
        <taxon>Karstenula</taxon>
    </lineage>
</organism>
<keyword evidence="1" id="KW-0677">Repeat</keyword>
<dbReference type="Pfam" id="PF24883">
    <property type="entry name" value="NPHP3_N"/>
    <property type="match status" value="1"/>
</dbReference>
<dbReference type="Gene3D" id="1.25.40.20">
    <property type="entry name" value="Ankyrin repeat-containing domain"/>
    <property type="match status" value="6"/>
</dbReference>
<dbReference type="Pfam" id="PF00023">
    <property type="entry name" value="Ank"/>
    <property type="match status" value="2"/>
</dbReference>
<dbReference type="InterPro" id="IPR002110">
    <property type="entry name" value="Ankyrin_rpt"/>
</dbReference>
<reference evidence="6" key="1">
    <citation type="journal article" date="2020" name="Stud. Mycol.">
        <title>101 Dothideomycetes genomes: a test case for predicting lifestyles and emergence of pathogens.</title>
        <authorList>
            <person name="Haridas S."/>
            <person name="Albert R."/>
            <person name="Binder M."/>
            <person name="Bloem J."/>
            <person name="Labutti K."/>
            <person name="Salamov A."/>
            <person name="Andreopoulos B."/>
            <person name="Baker S."/>
            <person name="Barry K."/>
            <person name="Bills G."/>
            <person name="Bluhm B."/>
            <person name="Cannon C."/>
            <person name="Castanera R."/>
            <person name="Culley D."/>
            <person name="Daum C."/>
            <person name="Ezra D."/>
            <person name="Gonzalez J."/>
            <person name="Henrissat B."/>
            <person name="Kuo A."/>
            <person name="Liang C."/>
            <person name="Lipzen A."/>
            <person name="Lutzoni F."/>
            <person name="Magnuson J."/>
            <person name="Mondo S."/>
            <person name="Nolan M."/>
            <person name="Ohm R."/>
            <person name="Pangilinan J."/>
            <person name="Park H.-J."/>
            <person name="Ramirez L."/>
            <person name="Alfaro M."/>
            <person name="Sun H."/>
            <person name="Tritt A."/>
            <person name="Yoshinaga Y."/>
            <person name="Zwiers L.-H."/>
            <person name="Turgeon B."/>
            <person name="Goodwin S."/>
            <person name="Spatafora J."/>
            <person name="Crous P."/>
            <person name="Grigoriev I."/>
        </authorList>
    </citation>
    <scope>NUCLEOTIDE SEQUENCE</scope>
    <source>
        <strain evidence="6">CBS 690.94</strain>
    </source>
</reference>
<name>A0A9P4UDR8_9PLEO</name>
<feature type="repeat" description="ANK" evidence="3">
    <location>
        <begin position="596"/>
        <end position="634"/>
    </location>
</feature>
<feature type="repeat" description="ANK" evidence="3">
    <location>
        <begin position="563"/>
        <end position="595"/>
    </location>
</feature>
<evidence type="ECO:0000313" key="6">
    <source>
        <dbReference type="EMBL" id="KAF2448129.1"/>
    </source>
</evidence>
<comment type="caution">
    <text evidence="6">The sequence shown here is derived from an EMBL/GenBank/DDBJ whole genome shotgun (WGS) entry which is preliminary data.</text>
</comment>
<dbReference type="PANTHER" id="PTHR24126:SF14">
    <property type="entry name" value="ANK_REP_REGION DOMAIN-CONTAINING PROTEIN"/>
    <property type="match status" value="1"/>
</dbReference>
<sequence length="1772" mass="197713">MSMLLDDLGQPLDDVVVLDPKDIDFPPQSEAIIARIRSWLNPTQYADYGSEYQKHLSSHLKGTGQWAIDSPIFQEWRDSHDQGILWIRGTPGAGKSVHAANLIHHLSQNSCPVLYFFFRHTIEANHRPEAALRDWLAQTLPFSPALQFELKDRIKEPVEKLKISDLSQLVQSALTRIPQAYCIVDALDEMDHTTLEPFLHMLDDLGHWRPADIKFIITSRPVAIVERIVRNIRLLDVRLDKELVEPDITVYLWHRLGQSCLLPDKYSAVVDYILGKADGLFLYAKLAMDAISHLEDDIEVQQALLGLPTDLTDMYSKLLQEHLKRTGIAPELQILILQCVTHAVRPLRLLEISDCIAVTQSQYGNDPGKLKALVRSACGPLLEVLPDETVRVVHHSLTEYLLGIIRPGNDTTAPFIVFESGQTHGKMAMLCLMYLHFDGLAQVKTKKNIVRGDEIVQEIYTPFTNYALTNWHVHIKHTTAFGHDLKSIDDYLHQVLVEGDKDNTRKLSVFAKLGNGIDRQASGRPPKAQAAALRLAIALDLPFFVESLLDRYGTEITNYDPDLDYSPLIFAVSSGNCNIVQSLICHGTDVNEYDKHGATPLHTAVGWGYKGGKGNTKMAEILLEAGADPEKDTGEIHRARGTSLGPRVSNPAFKSAFQSGDKNMAAIFMQYVNGATEASRALAWAISGDHARHPDAIDVILRHPDLDVNTGYGSTRHHPKTTPLYSACTVRDSRLIRKLLAAGADPNILHESADFMPTKSEHTDRGYNALHALANRGGRYIPSTSEVSEEETRECFRLVIAAGGDVHQVDWKNSTPLHEARDKVAARCLIEAGADINAKNRDGETPLHLLSDVDILEALADFFDINTKSSGSEQTLLMRALDQKISIGTHRGTEKQEFAKALKLIDLGADVSIVDSKGSSALHYAARMQEIELPNLKILWQKLLDAGASPNRQDKDGETPLHVLGLSKFGYKFSKESFEAFLDIVQPDTEVKDNQGLTPLFKMIDEWGNTDIRDMSAVLELLGKAGARFDVRDLRGRTLLHAAARHCRGNTAPMQLLVDRVIDPNSQDTDGNTIWHEAMPNFCRWRVSPNVFRGFKALGVDLTKTNKQGRSPLHILCEYTQWVAEEGDWKKQDDPTLLEYILGEIGVDVNLGDNEGVTPLHIASTFSPSLVQRLLRAGSDAVKTTAEGLNAFHLAARSRQSNVIGPLISWLRSQGGRNSLLSAINHNDIQGRTPLYYACASGRYDSVQFLVDAGASVDTETYSGSAWNGCADFEEEQRSADWGRWDDYYSLTVPAGGVFISDKLRPKRRPPPGGHLERFRFSDERIDEIVELLIVHGAASAEKFLDRAIKFSLEQQFDYTAMCLLRARETLGITTTLDCQEIISECVKRRETEKPRYTPIIPGSTKAINPYNFQDLSELIRMKKFDAVGKLLLDADLLDESNVYGPRDSGLMQLVKSGFASLIDIALTPEVMSKLRTVSKPQEQTARDSFYGRAEKDQEKEKLVREGEANIYSEEILAHLLETACMTERPNMEVLRVLVEKKEINVNSVAKHDRISMNSLVKDDGSGHRSVGENTVLHVLAKSDRLEWWQLHQALPFLLEQGANTEMRDGKGMTPLQLCLDKVGKPYFSKEMVKILLEAGADPYIVDNNDRSCFASAEGNREVCEMLLSHGAKVLYSALIAAIHSLDIDLLQSMLSREGVNPNMRKVGPNDTDDIYPIEYLLCDVSRRDKLDVSRRMFDILLAHGANLSAKYEHTTVIHRLLDNLGGGVEEH</sequence>
<evidence type="ECO:0000313" key="7">
    <source>
        <dbReference type="Proteomes" id="UP000799764"/>
    </source>
</evidence>
<feature type="repeat" description="ANK" evidence="3">
    <location>
        <begin position="719"/>
        <end position="751"/>
    </location>
</feature>
<accession>A0A9P4UDR8</accession>
<evidence type="ECO:0000256" key="2">
    <source>
        <dbReference type="ARBA" id="ARBA00023043"/>
    </source>
</evidence>
<keyword evidence="7" id="KW-1185">Reference proteome</keyword>
<dbReference type="PROSITE" id="PS50088">
    <property type="entry name" value="ANK_REPEAT"/>
    <property type="match status" value="6"/>
</dbReference>
<feature type="repeat" description="ANK" evidence="3">
    <location>
        <begin position="1611"/>
        <end position="1648"/>
    </location>
</feature>
<dbReference type="SMART" id="SM00248">
    <property type="entry name" value="ANK"/>
    <property type="match status" value="18"/>
</dbReference>
<dbReference type="PANTHER" id="PTHR24126">
    <property type="entry name" value="ANKYRIN REPEAT, PH AND SEC7 DOMAIN CONTAINING PROTEIN SECG-RELATED"/>
    <property type="match status" value="1"/>
</dbReference>
<dbReference type="InterPro" id="IPR054471">
    <property type="entry name" value="GPIID_WHD"/>
</dbReference>
<dbReference type="InterPro" id="IPR036770">
    <property type="entry name" value="Ankyrin_rpt-contain_sf"/>
</dbReference>
<dbReference type="Pfam" id="PF22939">
    <property type="entry name" value="WHD_GPIID"/>
    <property type="match status" value="1"/>
</dbReference>
<dbReference type="InterPro" id="IPR027417">
    <property type="entry name" value="P-loop_NTPase"/>
</dbReference>